<evidence type="ECO:0000256" key="1">
    <source>
        <dbReference type="SAM" id="MobiDB-lite"/>
    </source>
</evidence>
<evidence type="ECO:0000313" key="3">
    <source>
        <dbReference type="Proteomes" id="UP001633002"/>
    </source>
</evidence>
<evidence type="ECO:0000313" key="2">
    <source>
        <dbReference type="EMBL" id="KAL3682956.1"/>
    </source>
</evidence>
<gene>
    <name evidence="2" type="ORF">R1sor_000978</name>
</gene>
<sequence>MRQEIVGGDTQCGRQIRLMRQWRWRSPQDDDIPRSKQSPTLITSGDLEQRILGERRPAYAGTRRVDISGCLGDKLQLCDSRVVNMLLEGWWCVRKKLRLKEQVKLPKYLCLELAINLLVREGVGEAEGFKVPLRLLRKVGVSSVNDLTEEILEEAKILERNGGRLLKGGKWVLTLELAEDAVLNVKPGTTVSPARSAWRERNLSHFDNKEQRKPVITLLKEAIDISKELEAAATGNNRRDAARNATAYLNNLLQEEELSKWWHFINERRLRLPTTEARSGDRTASDTPGESSPSEIPTLTQAPPSTQEVNRRRTTTLDTL</sequence>
<comment type="caution">
    <text evidence="2">The sequence shown here is derived from an EMBL/GenBank/DDBJ whole genome shotgun (WGS) entry which is preliminary data.</text>
</comment>
<protein>
    <submittedName>
        <fullName evidence="2">Uncharacterized protein</fullName>
    </submittedName>
</protein>
<feature type="compositionally biased region" description="Polar residues" evidence="1">
    <location>
        <begin position="285"/>
        <end position="308"/>
    </location>
</feature>
<proteinExistence type="predicted"/>
<feature type="region of interest" description="Disordered" evidence="1">
    <location>
        <begin position="275"/>
        <end position="320"/>
    </location>
</feature>
<keyword evidence="3" id="KW-1185">Reference proteome</keyword>
<organism evidence="2 3">
    <name type="scientific">Riccia sorocarpa</name>
    <dbReference type="NCBI Taxonomy" id="122646"/>
    <lineage>
        <taxon>Eukaryota</taxon>
        <taxon>Viridiplantae</taxon>
        <taxon>Streptophyta</taxon>
        <taxon>Embryophyta</taxon>
        <taxon>Marchantiophyta</taxon>
        <taxon>Marchantiopsida</taxon>
        <taxon>Marchantiidae</taxon>
        <taxon>Marchantiales</taxon>
        <taxon>Ricciaceae</taxon>
        <taxon>Riccia</taxon>
    </lineage>
</organism>
<accession>A0ABD3GWC5</accession>
<dbReference type="EMBL" id="JBJQOH010000006">
    <property type="protein sequence ID" value="KAL3682956.1"/>
    <property type="molecule type" value="Genomic_DNA"/>
</dbReference>
<reference evidence="2 3" key="1">
    <citation type="submission" date="2024-09" db="EMBL/GenBank/DDBJ databases">
        <title>Chromosome-scale assembly of Riccia sorocarpa.</title>
        <authorList>
            <person name="Paukszto L."/>
        </authorList>
    </citation>
    <scope>NUCLEOTIDE SEQUENCE [LARGE SCALE GENOMIC DNA]</scope>
    <source>
        <strain evidence="2">LP-2024</strain>
        <tissue evidence="2">Aerial parts of the thallus</tissue>
    </source>
</reference>
<dbReference type="AlphaFoldDB" id="A0ABD3GWC5"/>
<dbReference type="Proteomes" id="UP001633002">
    <property type="component" value="Unassembled WGS sequence"/>
</dbReference>
<name>A0ABD3GWC5_9MARC</name>